<dbReference type="InterPro" id="IPR018958">
    <property type="entry name" value="Knr4/Smi1-like_dom"/>
</dbReference>
<gene>
    <name evidence="2" type="ORF">E0Y62_25430</name>
</gene>
<accession>A0A4R1AU31</accession>
<dbReference type="InterPro" id="IPR037883">
    <property type="entry name" value="Knr4/Smi1-like_sf"/>
</dbReference>
<evidence type="ECO:0000313" key="3">
    <source>
        <dbReference type="Proteomes" id="UP000293846"/>
    </source>
</evidence>
<dbReference type="Pfam" id="PF09346">
    <property type="entry name" value="SMI1_KNR4"/>
    <property type="match status" value="1"/>
</dbReference>
<dbReference type="EMBL" id="SJTH01000078">
    <property type="protein sequence ID" value="TCJ01152.1"/>
    <property type="molecule type" value="Genomic_DNA"/>
</dbReference>
<dbReference type="STRING" id="1742358.GCA_001439605_01226"/>
<organism evidence="2 3">
    <name type="scientific">Cytobacillus praedii</name>
    <dbReference type="NCBI Taxonomy" id="1742358"/>
    <lineage>
        <taxon>Bacteria</taxon>
        <taxon>Bacillati</taxon>
        <taxon>Bacillota</taxon>
        <taxon>Bacilli</taxon>
        <taxon>Bacillales</taxon>
        <taxon>Bacillaceae</taxon>
        <taxon>Cytobacillus</taxon>
    </lineage>
</organism>
<dbReference type="Proteomes" id="UP000293846">
    <property type="component" value="Unassembled WGS sequence"/>
</dbReference>
<sequence length="179" mass="20658">MNNMEFYRGMSFWATDDEELSPPLTDLTIQKAEKELGFKLPHSYIELLKEKNGGALSYPSFFIGQDKQRTSMDYINGIDFEGVEQGIGILKSAEWTKKQGLPEGLIVLWTDIHTWIVLDYRNKIENPSVVYFYEDYSSEDGQWKSVEIAPDFDTFLSELFRGSTLNPKDLKASYGRKKE</sequence>
<dbReference type="Gene3D" id="3.40.1580.10">
    <property type="entry name" value="SMI1/KNR4-like"/>
    <property type="match status" value="1"/>
</dbReference>
<dbReference type="SMART" id="SM00860">
    <property type="entry name" value="SMI1_KNR4"/>
    <property type="match status" value="1"/>
</dbReference>
<evidence type="ECO:0000313" key="2">
    <source>
        <dbReference type="EMBL" id="TCJ01152.1"/>
    </source>
</evidence>
<name>A0A4R1AU31_9BACI</name>
<evidence type="ECO:0000259" key="1">
    <source>
        <dbReference type="SMART" id="SM00860"/>
    </source>
</evidence>
<reference evidence="2 3" key="1">
    <citation type="submission" date="2019-03" db="EMBL/GenBank/DDBJ databases">
        <authorList>
            <person name="Jensen L."/>
            <person name="Storgaard J."/>
            <person name="Sulaj E."/>
            <person name="Schramm A."/>
            <person name="Marshall I.P.G."/>
        </authorList>
    </citation>
    <scope>NUCLEOTIDE SEQUENCE [LARGE SCALE GENOMIC DNA]</scope>
    <source>
        <strain evidence="2 3">2017H2G3</strain>
    </source>
</reference>
<feature type="domain" description="Knr4/Smi1-like" evidence="1">
    <location>
        <begin position="23"/>
        <end position="158"/>
    </location>
</feature>
<dbReference type="SUPFAM" id="SSF160631">
    <property type="entry name" value="SMI1/KNR4-like"/>
    <property type="match status" value="1"/>
</dbReference>
<dbReference type="AlphaFoldDB" id="A0A4R1AU31"/>
<keyword evidence="3" id="KW-1185">Reference proteome</keyword>
<protein>
    <submittedName>
        <fullName evidence="2">SMI1/KNR4 family protein</fullName>
    </submittedName>
</protein>
<proteinExistence type="predicted"/>
<dbReference type="OrthoDB" id="8657476at2"/>
<comment type="caution">
    <text evidence="2">The sequence shown here is derived from an EMBL/GenBank/DDBJ whole genome shotgun (WGS) entry which is preliminary data.</text>
</comment>